<dbReference type="Proteomes" id="UP000289738">
    <property type="component" value="Chromosome B01"/>
</dbReference>
<proteinExistence type="predicted"/>
<evidence type="ECO:0008006" key="3">
    <source>
        <dbReference type="Google" id="ProtNLM"/>
    </source>
</evidence>
<evidence type="ECO:0000313" key="1">
    <source>
        <dbReference type="EMBL" id="RYR31292.1"/>
    </source>
</evidence>
<name>A0A445AXX3_ARAHY</name>
<comment type="caution">
    <text evidence="1">The sequence shown here is derived from an EMBL/GenBank/DDBJ whole genome shotgun (WGS) entry which is preliminary data.</text>
</comment>
<keyword evidence="2" id="KW-1185">Reference proteome</keyword>
<accession>A0A445AXX3</accession>
<dbReference type="AlphaFoldDB" id="A0A445AXX3"/>
<protein>
    <recommendedName>
        <fullName evidence="3">Reverse transcriptase domain-containing protein</fullName>
    </recommendedName>
</protein>
<sequence length="141" mass="16210">MNRIKRLKDSSGEWVCKENDILKLAVDHFQNLFKTLENLDMTKCISKIPIKVTEDMNGELIKEAVVGKEVCEIVKSFFHDENMPSSIGKTIIILVPKTNYPETLNQLRPIKMIMKCVTQVTYKIEINGILSRSFVPQRGLR</sequence>
<evidence type="ECO:0000313" key="2">
    <source>
        <dbReference type="Proteomes" id="UP000289738"/>
    </source>
</evidence>
<organism evidence="1 2">
    <name type="scientific">Arachis hypogaea</name>
    <name type="common">Peanut</name>
    <dbReference type="NCBI Taxonomy" id="3818"/>
    <lineage>
        <taxon>Eukaryota</taxon>
        <taxon>Viridiplantae</taxon>
        <taxon>Streptophyta</taxon>
        <taxon>Embryophyta</taxon>
        <taxon>Tracheophyta</taxon>
        <taxon>Spermatophyta</taxon>
        <taxon>Magnoliopsida</taxon>
        <taxon>eudicotyledons</taxon>
        <taxon>Gunneridae</taxon>
        <taxon>Pentapetalae</taxon>
        <taxon>rosids</taxon>
        <taxon>fabids</taxon>
        <taxon>Fabales</taxon>
        <taxon>Fabaceae</taxon>
        <taxon>Papilionoideae</taxon>
        <taxon>50 kb inversion clade</taxon>
        <taxon>dalbergioids sensu lato</taxon>
        <taxon>Dalbergieae</taxon>
        <taxon>Pterocarpus clade</taxon>
        <taxon>Arachis</taxon>
    </lineage>
</organism>
<gene>
    <name evidence="1" type="ORF">Ahy_B01g056093</name>
</gene>
<dbReference type="EMBL" id="SDMP01000011">
    <property type="protein sequence ID" value="RYR31292.1"/>
    <property type="molecule type" value="Genomic_DNA"/>
</dbReference>
<reference evidence="1 2" key="1">
    <citation type="submission" date="2019-01" db="EMBL/GenBank/DDBJ databases">
        <title>Sequencing of cultivated peanut Arachis hypogaea provides insights into genome evolution and oil improvement.</title>
        <authorList>
            <person name="Chen X."/>
        </authorList>
    </citation>
    <scope>NUCLEOTIDE SEQUENCE [LARGE SCALE GENOMIC DNA]</scope>
    <source>
        <strain evidence="2">cv. Fuhuasheng</strain>
        <tissue evidence="1">Leaves</tissue>
    </source>
</reference>